<evidence type="ECO:0000313" key="1">
    <source>
        <dbReference type="EMBL" id="GAW93495.1"/>
    </source>
</evidence>
<comment type="caution">
    <text evidence="1">The sequence shown here is derived from an EMBL/GenBank/DDBJ whole genome shotgun (WGS) entry which is preliminary data.</text>
</comment>
<proteinExistence type="predicted"/>
<organism evidence="1 2">
    <name type="scientific">Calderihabitans maritimus</name>
    <dbReference type="NCBI Taxonomy" id="1246530"/>
    <lineage>
        <taxon>Bacteria</taxon>
        <taxon>Bacillati</taxon>
        <taxon>Bacillota</taxon>
        <taxon>Clostridia</taxon>
        <taxon>Neomoorellales</taxon>
        <taxon>Calderihabitantaceae</taxon>
        <taxon>Calderihabitans</taxon>
    </lineage>
</organism>
<gene>
    <name evidence="1" type="ORF">KKC1_26270</name>
</gene>
<sequence length="135" mass="14829">PPPLVAEEKRVAGSGKRVFETAMVCGKILTVFLVPPVVGVFGHPEGCVGNRRQHVDVRLDVQLFRTGIYFPVVADVITGRKIIQRSGGDIIAAPLAVANFRHFGQHVVHGLPYPFLHPVLKLHFLLLLRRLALTA</sequence>
<feature type="non-terminal residue" evidence="1">
    <location>
        <position position="1"/>
    </location>
</feature>
<dbReference type="Proteomes" id="UP000197032">
    <property type="component" value="Unassembled WGS sequence"/>
</dbReference>
<dbReference type="EMBL" id="BDGJ01000145">
    <property type="protein sequence ID" value="GAW93495.1"/>
    <property type="molecule type" value="Genomic_DNA"/>
</dbReference>
<name>A0A1Z5HW05_9FIRM</name>
<evidence type="ECO:0000313" key="2">
    <source>
        <dbReference type="Proteomes" id="UP000197032"/>
    </source>
</evidence>
<dbReference type="AlphaFoldDB" id="A0A1Z5HW05"/>
<protein>
    <submittedName>
        <fullName evidence="1">Uncharacterized protein</fullName>
    </submittedName>
</protein>
<keyword evidence="2" id="KW-1185">Reference proteome</keyword>
<accession>A0A1Z5HW05</accession>
<reference evidence="2" key="1">
    <citation type="journal article" date="2017" name="Appl. Environ. Microbiol.">
        <title>Genomic analysis of Calderihabitans maritimus KKC1, a thermophilic hydrogenogenic carboxydotrophic bacterium isolated from marine sediment.</title>
        <authorList>
            <person name="Omae K."/>
            <person name="Yoneda Y."/>
            <person name="Fukuyama Y."/>
            <person name="Yoshida T."/>
            <person name="Sako Y."/>
        </authorList>
    </citation>
    <scope>NUCLEOTIDE SEQUENCE [LARGE SCALE GENOMIC DNA]</scope>
    <source>
        <strain evidence="2">KKC1</strain>
    </source>
</reference>